<feature type="modified residue" description="4-aspartylphosphate" evidence="2">
    <location>
        <position position="52"/>
    </location>
</feature>
<dbReference type="InterPro" id="IPR001789">
    <property type="entry name" value="Sig_transdc_resp-reg_receiver"/>
</dbReference>
<dbReference type="Gene3D" id="3.40.50.2300">
    <property type="match status" value="1"/>
</dbReference>
<evidence type="ECO:0000313" key="5">
    <source>
        <dbReference type="Proteomes" id="UP000028631"/>
    </source>
</evidence>
<feature type="domain" description="Response regulatory" evidence="3">
    <location>
        <begin position="3"/>
        <end position="117"/>
    </location>
</feature>
<dbReference type="PROSITE" id="PS50110">
    <property type="entry name" value="RESPONSE_REGULATORY"/>
    <property type="match status" value="1"/>
</dbReference>
<dbReference type="SMART" id="SM00448">
    <property type="entry name" value="REC"/>
    <property type="match status" value="1"/>
</dbReference>
<dbReference type="RefSeq" id="WP_080290380.1">
    <property type="nucleotide sequence ID" value="NZ_JPQU01000066.1"/>
</dbReference>
<keyword evidence="5" id="KW-1185">Reference proteome</keyword>
<dbReference type="Proteomes" id="UP000028631">
    <property type="component" value="Unassembled WGS sequence"/>
</dbReference>
<dbReference type="EMBL" id="JPQU01000066">
    <property type="protein sequence ID" value="KFE53132.1"/>
    <property type="molecule type" value="Genomic_DNA"/>
</dbReference>
<protein>
    <submittedName>
        <fullName evidence="4">Chemotaxis protein CheY</fullName>
    </submittedName>
</protein>
<evidence type="ECO:0000256" key="1">
    <source>
        <dbReference type="ARBA" id="ARBA00022553"/>
    </source>
</evidence>
<evidence type="ECO:0000259" key="3">
    <source>
        <dbReference type="PROSITE" id="PS50110"/>
    </source>
</evidence>
<organism evidence="4 5">
    <name type="scientific">Pseudomonas syringae</name>
    <dbReference type="NCBI Taxonomy" id="317"/>
    <lineage>
        <taxon>Bacteria</taxon>
        <taxon>Pseudomonadati</taxon>
        <taxon>Pseudomonadota</taxon>
        <taxon>Gammaproteobacteria</taxon>
        <taxon>Pseudomonadales</taxon>
        <taxon>Pseudomonadaceae</taxon>
        <taxon>Pseudomonas</taxon>
    </lineage>
</organism>
<dbReference type="GO" id="GO:0000160">
    <property type="term" value="P:phosphorelay signal transduction system"/>
    <property type="evidence" value="ECO:0007669"/>
    <property type="project" value="InterPro"/>
</dbReference>
<reference evidence="4 5" key="1">
    <citation type="submission" date="2014-07" db="EMBL/GenBank/DDBJ databases">
        <title>Draft Genome Sequences of Environmental Pseudomonas syringae strains.</title>
        <authorList>
            <person name="Baltrus D.A."/>
            <person name="Berge O."/>
            <person name="Morris C."/>
        </authorList>
    </citation>
    <scope>NUCLEOTIDE SEQUENCE [LARGE SCALE GENOMIC DNA]</scope>
    <source>
        <strain evidence="4 5">GAW0119</strain>
    </source>
</reference>
<gene>
    <name evidence="4" type="ORF">IV01_20800</name>
</gene>
<sequence>MILICVVDDDASVRNGLSNLLKSLGYATVSFASGEAFLDSTASDQAQCVLLDLVMKGMHGLEVLQQLRRAGKTVGVCCMSANDDSDTVRRALDGGALSFLCKPFTEEALLESIKQVIERK</sequence>
<dbReference type="AlphaFoldDB" id="A0A085VCG9"/>
<dbReference type="SUPFAM" id="SSF52172">
    <property type="entry name" value="CheY-like"/>
    <property type="match status" value="1"/>
</dbReference>
<dbReference type="OrthoDB" id="9782655at2"/>
<dbReference type="PANTHER" id="PTHR44591">
    <property type="entry name" value="STRESS RESPONSE REGULATOR PROTEIN 1"/>
    <property type="match status" value="1"/>
</dbReference>
<dbReference type="PATRIC" id="fig|317.175.peg.4343"/>
<proteinExistence type="predicted"/>
<name>A0A085VCG9_PSESX</name>
<dbReference type="Pfam" id="PF00072">
    <property type="entry name" value="Response_reg"/>
    <property type="match status" value="1"/>
</dbReference>
<comment type="caution">
    <text evidence="4">The sequence shown here is derived from an EMBL/GenBank/DDBJ whole genome shotgun (WGS) entry which is preliminary data.</text>
</comment>
<keyword evidence="1 2" id="KW-0597">Phosphoprotein</keyword>
<dbReference type="InterPro" id="IPR050595">
    <property type="entry name" value="Bact_response_regulator"/>
</dbReference>
<accession>A0A085VCG9</accession>
<dbReference type="PANTHER" id="PTHR44591:SF25">
    <property type="entry name" value="CHEMOTAXIS TWO-COMPONENT RESPONSE REGULATOR"/>
    <property type="match status" value="1"/>
</dbReference>
<dbReference type="InterPro" id="IPR011006">
    <property type="entry name" value="CheY-like_superfamily"/>
</dbReference>
<evidence type="ECO:0000313" key="4">
    <source>
        <dbReference type="EMBL" id="KFE53132.1"/>
    </source>
</evidence>
<evidence type="ECO:0000256" key="2">
    <source>
        <dbReference type="PROSITE-ProRule" id="PRU00169"/>
    </source>
</evidence>